<sequence length="140" mass="15194">MDQLEVIREETREEVEQEQEEQQEGDASAEMMTTAPTDEVAATDSEAWRPPPGVFEFPWQKCRGGLGVPSGSATAELRDVFFRSLVDGRVAAVGVPGDRLLPVPSNRTLFDDVAAWLAAAGEGEVDPVWRSVLEGPRPAA</sequence>
<dbReference type="Proteomes" id="UP001732700">
    <property type="component" value="Chromosome 7A"/>
</dbReference>
<dbReference type="EnsemblPlants" id="AVESA.00010b.r2.7AG1216640.2">
    <property type="protein sequence ID" value="AVESA.00010b.r2.7AG1216640.2.CDS.1"/>
    <property type="gene ID" value="AVESA.00010b.r2.7AG1216640"/>
</dbReference>
<protein>
    <submittedName>
        <fullName evidence="1">Uncharacterized protein</fullName>
    </submittedName>
</protein>
<reference evidence="1" key="2">
    <citation type="submission" date="2025-09" db="UniProtKB">
        <authorList>
            <consortium name="EnsemblPlants"/>
        </authorList>
    </citation>
    <scope>IDENTIFICATION</scope>
</reference>
<reference evidence="1" key="1">
    <citation type="submission" date="2021-05" db="EMBL/GenBank/DDBJ databases">
        <authorList>
            <person name="Scholz U."/>
            <person name="Mascher M."/>
            <person name="Fiebig A."/>
        </authorList>
    </citation>
    <scope>NUCLEOTIDE SEQUENCE [LARGE SCALE GENOMIC DNA]</scope>
</reference>
<organism evidence="1 2">
    <name type="scientific">Avena sativa</name>
    <name type="common">Oat</name>
    <dbReference type="NCBI Taxonomy" id="4498"/>
    <lineage>
        <taxon>Eukaryota</taxon>
        <taxon>Viridiplantae</taxon>
        <taxon>Streptophyta</taxon>
        <taxon>Embryophyta</taxon>
        <taxon>Tracheophyta</taxon>
        <taxon>Spermatophyta</taxon>
        <taxon>Magnoliopsida</taxon>
        <taxon>Liliopsida</taxon>
        <taxon>Poales</taxon>
        <taxon>Poaceae</taxon>
        <taxon>BOP clade</taxon>
        <taxon>Pooideae</taxon>
        <taxon>Poodae</taxon>
        <taxon>Poeae</taxon>
        <taxon>Poeae Chloroplast Group 1 (Aveneae type)</taxon>
        <taxon>Aveninae</taxon>
        <taxon>Avena</taxon>
    </lineage>
</organism>
<accession>A0ACD5ZMP0</accession>
<name>A0ACD5ZMP0_AVESA</name>
<keyword evidence="2" id="KW-1185">Reference proteome</keyword>
<evidence type="ECO:0000313" key="1">
    <source>
        <dbReference type="EnsemblPlants" id="AVESA.00010b.r2.7AG1216640.2.CDS.1"/>
    </source>
</evidence>
<evidence type="ECO:0000313" key="2">
    <source>
        <dbReference type="Proteomes" id="UP001732700"/>
    </source>
</evidence>
<proteinExistence type="predicted"/>